<feature type="region of interest" description="Disordered" evidence="4">
    <location>
        <begin position="244"/>
        <end position="280"/>
    </location>
</feature>
<feature type="compositionally biased region" description="Acidic residues" evidence="4">
    <location>
        <begin position="967"/>
        <end position="980"/>
    </location>
</feature>
<name>A0A8S1H7U2_9PELO</name>
<evidence type="ECO:0000256" key="2">
    <source>
        <dbReference type="ARBA" id="ARBA00023242"/>
    </source>
</evidence>
<keyword evidence="3" id="KW-0175">Coiled coil</keyword>
<dbReference type="AlphaFoldDB" id="A0A8S1H7U2"/>
<dbReference type="SUPFAM" id="SSF57903">
    <property type="entry name" value="FYVE/PHD zinc finger"/>
    <property type="match status" value="1"/>
</dbReference>
<dbReference type="GO" id="GO:0000781">
    <property type="term" value="C:chromosome, telomeric region"/>
    <property type="evidence" value="ECO:0007669"/>
    <property type="project" value="GOC"/>
</dbReference>
<organism evidence="6 7">
    <name type="scientific">Caenorhabditis auriculariae</name>
    <dbReference type="NCBI Taxonomy" id="2777116"/>
    <lineage>
        <taxon>Eukaryota</taxon>
        <taxon>Metazoa</taxon>
        <taxon>Ecdysozoa</taxon>
        <taxon>Nematoda</taxon>
        <taxon>Chromadorea</taxon>
        <taxon>Rhabditida</taxon>
        <taxon>Rhabditina</taxon>
        <taxon>Rhabditomorpha</taxon>
        <taxon>Rhabditoidea</taxon>
        <taxon>Rhabditidae</taxon>
        <taxon>Peloderinae</taxon>
        <taxon>Caenorhabditis</taxon>
    </lineage>
</organism>
<evidence type="ECO:0000256" key="3">
    <source>
        <dbReference type="SAM" id="Coils"/>
    </source>
</evidence>
<dbReference type="Gene3D" id="3.30.40.10">
    <property type="entry name" value="Zinc/RING finger domain, C3HC4 (zinc finger)"/>
    <property type="match status" value="1"/>
</dbReference>
<comment type="caution">
    <text evidence="6">The sequence shown here is derived from an EMBL/GenBank/DDBJ whole genome shotgun (WGS) entry which is preliminary data.</text>
</comment>
<feature type="coiled-coil region" evidence="3">
    <location>
        <begin position="127"/>
        <end position="154"/>
    </location>
</feature>
<dbReference type="Pfam" id="PF15613">
    <property type="entry name" value="WSD"/>
    <property type="match status" value="1"/>
</dbReference>
<dbReference type="PANTHER" id="PTHR32075">
    <property type="entry name" value="ISWI CHROMATIN-REMODELING COMPLEX SUBUNIT YPL216W-RELATED"/>
    <property type="match status" value="1"/>
</dbReference>
<feature type="domain" description="WHIM2" evidence="5">
    <location>
        <begin position="669"/>
        <end position="772"/>
    </location>
</feature>
<reference evidence="6" key="1">
    <citation type="submission" date="2020-10" db="EMBL/GenBank/DDBJ databases">
        <authorList>
            <person name="Kikuchi T."/>
        </authorList>
    </citation>
    <scope>NUCLEOTIDE SEQUENCE</scope>
    <source>
        <strain evidence="6">NKZ352</strain>
    </source>
</reference>
<dbReference type="Proteomes" id="UP000835052">
    <property type="component" value="Unassembled WGS sequence"/>
</dbReference>
<evidence type="ECO:0000259" key="5">
    <source>
        <dbReference type="Pfam" id="PF15613"/>
    </source>
</evidence>
<dbReference type="GO" id="GO:0005634">
    <property type="term" value="C:nucleus"/>
    <property type="evidence" value="ECO:0007669"/>
    <property type="project" value="UniProtKB-SubCell"/>
</dbReference>
<accession>A0A8S1H7U2</accession>
<gene>
    <name evidence="6" type="ORF">CAUJ_LOCUS7171</name>
</gene>
<sequence>MPTSAACLGTLCSGFDRLVEYRGSQSQISLSEFTFQLCDKTFAKIGAINSPEMEYAFFHGILSRLHRSTLSLDCLVEELEEHLSENYFIDEIVLRNGKEVRVKGREKRGGLVLYSVEHDGDTVKVKSTELKRTVETDEQRIKQLIEKMAHQEDNTWKVNDEYKEKYGIKDKFAPIFGGNVSRRSSLANIPLNTLSEVIVLDDDDEPDLKVVRRSGLPPSSSKIFSRNGLLKRAEVFRDTEGDKISFQPKEPKQDSEKTKEVVKNGEKKKKNKKVEAPSKENISKFLHKTTAENFQNEENKNVENLLEKFSMAWNKRDQKAFQKVVESAVKHLPLESYETLQKEVWVYAVNVESRRKIEESETEKREEEEERSPMRTEVYNERIESIIRNQFMDHTKSDDLFVFGESTFVPPGQVFEKSEKMNECVTFLLHLYSIQSFIKFYESLTIREFYDALRDSKSGYFHKTWKIYEALLRTLLHEKEYSKISHFNARLYEFALTPHSLSEICHRFILATAELQAGDEADENEGGETNDKSAENNVRDEISSFFKANVHLWDLEASQQMKVLHFLRESITSLRSYSIYVRGDDNPEGRVMRLRAQKLTDEIKTLRKELTELEPVPESLRTREKERREAEHLKKENSINRRLEVEEQKLKDLLEQIQIERHRHRQSKRLDFLGQDRHFRNYFLLSNSVEAGIWIQDVGLSEYEKYVRTCVEKRVCPEDPILETGVPPPPPDRLDITEMWYKIATVQAFNDLKTSLKREGKREKLLLHSIKMHKSAIEPIFQKERSVSVIPLFSIKPDESLKEEVLTILKDLKDGLLCSIDSVEDFEKEFLTDLSLDSFKRGITKLANSTTKKAIIERFPMNIAKKTGSFSVLLMNRWIDCVERAENFSALHLLVDYLKSRISFKFSASTRPCRGCFSNRTIDEKIMCAECMRVMHWTCVRPRLPVKPQEWLCAVCKQAEERRNQEESDFDEENSDEEADEEKRGRNKRALSRSQKDDSEAKRSKKVVSEVADFFEGMRLQNPRLFRTLQTVNISSHSIRSGLKSLKDIEENLDSYSDIKALRKDLGKFLKQAAVLLQDQNYRKFDEMEEYLKAFFTE</sequence>
<comment type="subcellular location">
    <subcellularLocation>
        <location evidence="1">Nucleus</location>
    </subcellularLocation>
</comment>
<dbReference type="PANTHER" id="PTHR32075:SF6">
    <property type="entry name" value="ISWI CHROMATIN-REMODELING COMPLEX SUBUNIT YPL216W-RELATED"/>
    <property type="match status" value="1"/>
</dbReference>
<protein>
    <recommendedName>
        <fullName evidence="5">WHIM2 domain-containing protein</fullName>
    </recommendedName>
</protein>
<proteinExistence type="predicted"/>
<evidence type="ECO:0000313" key="6">
    <source>
        <dbReference type="EMBL" id="CAD6191252.1"/>
    </source>
</evidence>
<dbReference type="InterPro" id="IPR013083">
    <property type="entry name" value="Znf_RING/FYVE/PHD"/>
</dbReference>
<feature type="compositionally biased region" description="Basic and acidic residues" evidence="4">
    <location>
        <begin position="244"/>
        <end position="265"/>
    </location>
</feature>
<dbReference type="GO" id="GO:0031509">
    <property type="term" value="P:subtelomeric heterochromatin formation"/>
    <property type="evidence" value="ECO:0007669"/>
    <property type="project" value="TreeGrafter"/>
</dbReference>
<keyword evidence="2" id="KW-0539">Nucleus</keyword>
<dbReference type="OrthoDB" id="5875925at2759"/>
<evidence type="ECO:0000256" key="4">
    <source>
        <dbReference type="SAM" id="MobiDB-lite"/>
    </source>
</evidence>
<keyword evidence="7" id="KW-1185">Reference proteome</keyword>
<feature type="region of interest" description="Disordered" evidence="4">
    <location>
        <begin position="964"/>
        <end position="1004"/>
    </location>
</feature>
<dbReference type="InterPro" id="IPR028941">
    <property type="entry name" value="WHIM2_dom"/>
</dbReference>
<feature type="coiled-coil region" evidence="3">
    <location>
        <begin position="636"/>
        <end position="663"/>
    </location>
</feature>
<evidence type="ECO:0000256" key="1">
    <source>
        <dbReference type="ARBA" id="ARBA00004123"/>
    </source>
</evidence>
<dbReference type="EMBL" id="CAJGYM010000020">
    <property type="protein sequence ID" value="CAD6191252.1"/>
    <property type="molecule type" value="Genomic_DNA"/>
</dbReference>
<dbReference type="InterPro" id="IPR011011">
    <property type="entry name" value="Znf_FYVE_PHD"/>
</dbReference>
<evidence type="ECO:0000313" key="7">
    <source>
        <dbReference type="Proteomes" id="UP000835052"/>
    </source>
</evidence>